<comment type="caution">
    <text evidence="2">The sequence shown here is derived from an EMBL/GenBank/DDBJ whole genome shotgun (WGS) entry which is preliminary data.</text>
</comment>
<protein>
    <submittedName>
        <fullName evidence="2">Uncharacterized protein</fullName>
    </submittedName>
</protein>
<evidence type="ECO:0000313" key="2">
    <source>
        <dbReference type="EMBL" id="ORX89259.1"/>
    </source>
</evidence>
<keyword evidence="3" id="KW-1185">Reference proteome</keyword>
<dbReference type="InParanoid" id="A0A1Y1XU31"/>
<keyword evidence="1" id="KW-0812">Transmembrane</keyword>
<dbReference type="Proteomes" id="UP000193498">
    <property type="component" value="Unassembled WGS sequence"/>
</dbReference>
<feature type="transmembrane region" description="Helical" evidence="1">
    <location>
        <begin position="42"/>
        <end position="69"/>
    </location>
</feature>
<name>A0A1Y1XU31_9FUNG</name>
<gene>
    <name evidence="2" type="ORF">K493DRAFT_70040</name>
</gene>
<feature type="transmembrane region" description="Helical" evidence="1">
    <location>
        <begin position="16"/>
        <end position="36"/>
    </location>
</feature>
<keyword evidence="1" id="KW-0472">Membrane</keyword>
<evidence type="ECO:0000313" key="3">
    <source>
        <dbReference type="Proteomes" id="UP000193498"/>
    </source>
</evidence>
<proteinExistence type="predicted"/>
<dbReference type="EMBL" id="MCFE01000462">
    <property type="protein sequence ID" value="ORX89259.1"/>
    <property type="molecule type" value="Genomic_DNA"/>
</dbReference>
<sequence>MISLRFELISMMVRRFPLILLGLSLGILSFITLVLLRDFGSIFGIFGVDGIISDLIFFTMTLMISGMLVR</sequence>
<evidence type="ECO:0000256" key="1">
    <source>
        <dbReference type="SAM" id="Phobius"/>
    </source>
</evidence>
<accession>A0A1Y1XU31</accession>
<keyword evidence="1" id="KW-1133">Transmembrane helix</keyword>
<organism evidence="2 3">
    <name type="scientific">Basidiobolus meristosporus CBS 931.73</name>
    <dbReference type="NCBI Taxonomy" id="1314790"/>
    <lineage>
        <taxon>Eukaryota</taxon>
        <taxon>Fungi</taxon>
        <taxon>Fungi incertae sedis</taxon>
        <taxon>Zoopagomycota</taxon>
        <taxon>Entomophthoromycotina</taxon>
        <taxon>Basidiobolomycetes</taxon>
        <taxon>Basidiobolales</taxon>
        <taxon>Basidiobolaceae</taxon>
        <taxon>Basidiobolus</taxon>
    </lineage>
</organism>
<reference evidence="2 3" key="1">
    <citation type="submission" date="2016-07" db="EMBL/GenBank/DDBJ databases">
        <title>Pervasive Adenine N6-methylation of Active Genes in Fungi.</title>
        <authorList>
            <consortium name="DOE Joint Genome Institute"/>
            <person name="Mondo S.J."/>
            <person name="Dannebaum R.O."/>
            <person name="Kuo R.C."/>
            <person name="Labutti K."/>
            <person name="Haridas S."/>
            <person name="Kuo A."/>
            <person name="Salamov A."/>
            <person name="Ahrendt S.R."/>
            <person name="Lipzen A."/>
            <person name="Sullivan W."/>
            <person name="Andreopoulos W.B."/>
            <person name="Clum A."/>
            <person name="Lindquist E."/>
            <person name="Daum C."/>
            <person name="Ramamoorthy G.K."/>
            <person name="Gryganskyi A."/>
            <person name="Culley D."/>
            <person name="Magnuson J.K."/>
            <person name="James T.Y."/>
            <person name="O'Malley M.A."/>
            <person name="Stajich J.E."/>
            <person name="Spatafora J.W."/>
            <person name="Visel A."/>
            <person name="Grigoriev I.V."/>
        </authorList>
    </citation>
    <scope>NUCLEOTIDE SEQUENCE [LARGE SCALE GENOMIC DNA]</scope>
    <source>
        <strain evidence="2 3">CBS 931.73</strain>
    </source>
</reference>
<dbReference type="AlphaFoldDB" id="A0A1Y1XU31"/>